<evidence type="ECO:0000256" key="1">
    <source>
        <dbReference type="ARBA" id="ARBA00004275"/>
    </source>
</evidence>
<dbReference type="InterPro" id="IPR019734">
    <property type="entry name" value="TPR_rpt"/>
</dbReference>
<name>A0AAN9TJD6_9HEMI</name>
<dbReference type="GO" id="GO:0016560">
    <property type="term" value="P:protein import into peroxisome matrix, docking"/>
    <property type="evidence" value="ECO:0007669"/>
    <property type="project" value="TreeGrafter"/>
</dbReference>
<dbReference type="InterPro" id="IPR011990">
    <property type="entry name" value="TPR-like_helical_dom_sf"/>
</dbReference>
<evidence type="ECO:0000256" key="9">
    <source>
        <dbReference type="SAM" id="MobiDB-lite"/>
    </source>
</evidence>
<dbReference type="SUPFAM" id="SSF48452">
    <property type="entry name" value="TPR-like"/>
    <property type="match status" value="1"/>
</dbReference>
<comment type="similarity">
    <text evidence="3">Belongs to the peroxisomal targeting signal receptor family.</text>
</comment>
<gene>
    <name evidence="10" type="ORF">V9T40_011122</name>
</gene>
<dbReference type="PROSITE" id="PS50005">
    <property type="entry name" value="TPR"/>
    <property type="match status" value="3"/>
</dbReference>
<evidence type="ECO:0000256" key="8">
    <source>
        <dbReference type="PROSITE-ProRule" id="PRU00339"/>
    </source>
</evidence>
<keyword evidence="5" id="KW-0677">Repeat</keyword>
<evidence type="ECO:0000313" key="11">
    <source>
        <dbReference type="Proteomes" id="UP001367676"/>
    </source>
</evidence>
<dbReference type="Gene3D" id="1.25.40.10">
    <property type="entry name" value="Tetratricopeptide repeat domain"/>
    <property type="match status" value="1"/>
</dbReference>
<dbReference type="Pfam" id="PF13181">
    <property type="entry name" value="TPR_8"/>
    <property type="match status" value="1"/>
</dbReference>
<dbReference type="AlphaFoldDB" id="A0AAN9TJD6"/>
<dbReference type="SMART" id="SM00028">
    <property type="entry name" value="TPR"/>
    <property type="match status" value="4"/>
</dbReference>
<dbReference type="PANTHER" id="PTHR10130">
    <property type="entry name" value="PEROXISOMAL TARGETING SIGNAL 1 RECEPTOR PEX5"/>
    <property type="match status" value="1"/>
</dbReference>
<comment type="subcellular location">
    <subcellularLocation>
        <location evidence="2">Cytoplasm</location>
    </subcellularLocation>
    <subcellularLocation>
        <location evidence="1">Peroxisome</location>
    </subcellularLocation>
</comment>
<protein>
    <recommendedName>
        <fullName evidence="12">Peroxisomal targeting signal 1 receptor</fullName>
    </recommendedName>
</protein>
<dbReference type="GO" id="GO:0005052">
    <property type="term" value="F:peroxisome matrix targeting signal-1 binding"/>
    <property type="evidence" value="ECO:0007669"/>
    <property type="project" value="TreeGrafter"/>
</dbReference>
<reference evidence="10 11" key="1">
    <citation type="submission" date="2024-03" db="EMBL/GenBank/DDBJ databases">
        <title>Adaptation during the transition from Ophiocordyceps entomopathogen to insect associate is accompanied by gene loss and intensified selection.</title>
        <authorList>
            <person name="Ward C.M."/>
            <person name="Onetto C.A."/>
            <person name="Borneman A.R."/>
        </authorList>
    </citation>
    <scope>NUCLEOTIDE SEQUENCE [LARGE SCALE GENOMIC DNA]</scope>
    <source>
        <strain evidence="10">AWRI1</strain>
        <tissue evidence="10">Single Adult Female</tissue>
    </source>
</reference>
<feature type="repeat" description="TPR" evidence="8">
    <location>
        <begin position="536"/>
        <end position="569"/>
    </location>
</feature>
<dbReference type="GO" id="GO:0005829">
    <property type="term" value="C:cytosol"/>
    <property type="evidence" value="ECO:0007669"/>
    <property type="project" value="TreeGrafter"/>
</dbReference>
<sequence>MSLRNLVEDQCGAANSLVQLSSHFVQDRGLADQGLLHPFQHENFPEQNEEPQQAPPPVQSPQYDSHSFRMDSLLSEMRNLEMDTISKNALPHEANVTFDGSAINENVSDWANQYLKSGSSFAPIEDKPYHSSIWSSDKENELKQFGQNTKPFNANEFDFNANWGHDYLKEPPILLGVPDILSNLYSPEISELQYVAGQVAHSMNEPRFTDSKFLKFMNQVSDGQVQYSGNEFIGAERQEEIFNKWADKEVSPMVKDAAVDVDSNEKLFSQWGTLPTFVGSDQNKNIYESEKSDENTVKEDIYSRELWSKLTERWEQLNLANQDPWESEFKQFVASVQNYKFAEENPMADKANPLEEGKKRLAEDDLPSAVLCFEAAVQQNAESVEGWQLLGKTQAENEQDQQAIAALKKCVQLDPNNLDALKELAVCYTNENYQYQACYALKEWLARNPKYQDIVEECRHENESDKGGADVTSLLTSKFFNDVLNLYLKAVQRYSNTDEADADVQNGLGVLLTLNSDYDKAIDCFETAVKLRPTDSRLWNRLGATLANGHKPEQALEAYRKTLKLSPGFIRARYNLGITCVHLKMYTQAVEHLLVALNQQVSGRGIHGEKSHAMSESIWTTLKLALALSERKDLLPLADARNLDALNKEFDVSNAMGAGDESV</sequence>
<proteinExistence type="inferred from homology"/>
<evidence type="ECO:0000256" key="4">
    <source>
        <dbReference type="ARBA" id="ARBA00022490"/>
    </source>
</evidence>
<feature type="region of interest" description="Disordered" evidence="9">
    <location>
        <begin position="45"/>
        <end position="65"/>
    </location>
</feature>
<evidence type="ECO:0000256" key="3">
    <source>
        <dbReference type="ARBA" id="ARBA00005348"/>
    </source>
</evidence>
<evidence type="ECO:0000256" key="5">
    <source>
        <dbReference type="ARBA" id="ARBA00022737"/>
    </source>
</evidence>
<feature type="repeat" description="TPR" evidence="8">
    <location>
        <begin position="502"/>
        <end position="535"/>
    </location>
</feature>
<keyword evidence="7" id="KW-0576">Peroxisome</keyword>
<dbReference type="InterPro" id="IPR024111">
    <property type="entry name" value="PEX5/PEX5L"/>
</dbReference>
<dbReference type="Pfam" id="PF13432">
    <property type="entry name" value="TPR_16"/>
    <property type="match status" value="1"/>
</dbReference>
<evidence type="ECO:0000313" key="10">
    <source>
        <dbReference type="EMBL" id="KAK7573931.1"/>
    </source>
</evidence>
<evidence type="ECO:0008006" key="12">
    <source>
        <dbReference type="Google" id="ProtNLM"/>
    </source>
</evidence>
<comment type="caution">
    <text evidence="10">The sequence shown here is derived from an EMBL/GenBank/DDBJ whole genome shotgun (WGS) entry which is preliminary data.</text>
</comment>
<keyword evidence="11" id="KW-1185">Reference proteome</keyword>
<keyword evidence="4" id="KW-0963">Cytoplasm</keyword>
<feature type="repeat" description="TPR" evidence="8">
    <location>
        <begin position="384"/>
        <end position="417"/>
    </location>
</feature>
<dbReference type="Pfam" id="PF00515">
    <property type="entry name" value="TPR_1"/>
    <property type="match status" value="1"/>
</dbReference>
<dbReference type="Proteomes" id="UP001367676">
    <property type="component" value="Unassembled WGS sequence"/>
</dbReference>
<evidence type="ECO:0000256" key="6">
    <source>
        <dbReference type="ARBA" id="ARBA00022803"/>
    </source>
</evidence>
<dbReference type="GO" id="GO:0005778">
    <property type="term" value="C:peroxisomal membrane"/>
    <property type="evidence" value="ECO:0007669"/>
    <property type="project" value="TreeGrafter"/>
</dbReference>
<dbReference type="EMBL" id="JBBCAQ010000037">
    <property type="protein sequence ID" value="KAK7573931.1"/>
    <property type="molecule type" value="Genomic_DNA"/>
</dbReference>
<accession>A0AAN9TJD6</accession>
<evidence type="ECO:0000256" key="2">
    <source>
        <dbReference type="ARBA" id="ARBA00004496"/>
    </source>
</evidence>
<organism evidence="10 11">
    <name type="scientific">Parthenolecanium corni</name>
    <dbReference type="NCBI Taxonomy" id="536013"/>
    <lineage>
        <taxon>Eukaryota</taxon>
        <taxon>Metazoa</taxon>
        <taxon>Ecdysozoa</taxon>
        <taxon>Arthropoda</taxon>
        <taxon>Hexapoda</taxon>
        <taxon>Insecta</taxon>
        <taxon>Pterygota</taxon>
        <taxon>Neoptera</taxon>
        <taxon>Paraneoptera</taxon>
        <taxon>Hemiptera</taxon>
        <taxon>Sternorrhyncha</taxon>
        <taxon>Coccoidea</taxon>
        <taxon>Coccidae</taxon>
        <taxon>Parthenolecanium</taxon>
    </lineage>
</organism>
<evidence type="ECO:0000256" key="7">
    <source>
        <dbReference type="ARBA" id="ARBA00023140"/>
    </source>
</evidence>
<keyword evidence="6 8" id="KW-0802">TPR repeat</keyword>
<dbReference type="PANTHER" id="PTHR10130:SF0">
    <property type="entry name" value="GH08708P"/>
    <property type="match status" value="1"/>
</dbReference>